<dbReference type="PANTHER" id="PTHR35005">
    <property type="entry name" value="3-DEHYDRO-SCYLLO-INOSOSE HYDROLASE"/>
    <property type="match status" value="1"/>
</dbReference>
<dbReference type="SUPFAM" id="SSF56176">
    <property type="entry name" value="FAD-binding/transporter-associated domain-like"/>
    <property type="match status" value="1"/>
</dbReference>
<feature type="region of interest" description="Disordered" evidence="6">
    <location>
        <begin position="282"/>
        <end position="303"/>
    </location>
</feature>
<evidence type="ECO:0000256" key="3">
    <source>
        <dbReference type="ARBA" id="ARBA00022801"/>
    </source>
</evidence>
<keyword evidence="2" id="KW-0479">Metal-binding</keyword>
<dbReference type="SUPFAM" id="SSF102215">
    <property type="entry name" value="Creatininase"/>
    <property type="match status" value="1"/>
</dbReference>
<protein>
    <recommendedName>
        <fullName evidence="9">Creatinine amidohydrolase</fullName>
    </recommendedName>
</protein>
<comment type="caution">
    <text evidence="7">The sequence shown here is derived from an EMBL/GenBank/DDBJ whole genome shotgun (WGS) entry which is preliminary data.</text>
</comment>
<sequence length="568" mass="59371">MYPSTAQSTIGGFVAGGSGGTGSIANGLLHQGFVLAVEVVHALPEPTVVRVEGADAVPYLHNYGTAGIITAVRVATEPAQPWRALLASFPTYEQVVGLMRPLASLTPTPRLVSGDRAEIAACLPADLAIPAGRASLRAILDEASIEDATALIEAAGGTVDRVLEGAQHTVKLSMNSYNHPIEWLQKSAAEPYFHVEVLGDALVDDLAAVQAVYPGGMLHIEAQRDRPIGMLAAPYVSPAQVLEGFDRLAALGVRTHNPHQWAVDFEPERTTALAATTDPLGLLNPGKARRRGPRAHRDADVSGSVTRELAELSGPEVARTLTADSIVVLPVGAVEHHGEHLPLATDLIMADLLSQRIVAGAAAIGLDVWRLPPLAYTKSDEHAWAPGTFWMGATEFLATLDAIGRSLAATPARTLVFFNGHGGNVAPLGIALRDLRRAYGLRTFAMSVAVPSGDGDPDGEGGPNEHGLGIHGGWGETSLLMHLRPDLVHPDRFVRAIPPALAARDQVGFAGAPVQFGWLSDDFGYGGILGDPTGADATIGERVATGIVKRSVAALAEIAVFDPAGGVS</sequence>
<reference evidence="8" key="1">
    <citation type="journal article" date="2019" name="Int. J. Syst. Evol. Microbiol.">
        <title>The Global Catalogue of Microorganisms (GCM) 10K type strain sequencing project: providing services to taxonomists for standard genome sequencing and annotation.</title>
        <authorList>
            <consortium name="The Broad Institute Genomics Platform"/>
            <consortium name="The Broad Institute Genome Sequencing Center for Infectious Disease"/>
            <person name="Wu L."/>
            <person name="Ma J."/>
        </authorList>
    </citation>
    <scope>NUCLEOTIDE SEQUENCE [LARGE SCALE GENOMIC DNA]</scope>
    <source>
        <strain evidence="8">NBRC 112299</strain>
    </source>
</reference>
<dbReference type="InterPro" id="IPR036318">
    <property type="entry name" value="FAD-bd_PCMH-like_sf"/>
</dbReference>
<dbReference type="EMBL" id="BSUN01000001">
    <property type="protein sequence ID" value="GMA34022.1"/>
    <property type="molecule type" value="Genomic_DNA"/>
</dbReference>
<evidence type="ECO:0000256" key="2">
    <source>
        <dbReference type="ARBA" id="ARBA00022723"/>
    </source>
</evidence>
<accession>A0ABQ6IA01</accession>
<dbReference type="InterPro" id="IPR003785">
    <property type="entry name" value="Creatininase/forma_Hydrolase"/>
</dbReference>
<dbReference type="Pfam" id="PF02633">
    <property type="entry name" value="Creatininase"/>
    <property type="match status" value="1"/>
</dbReference>
<dbReference type="Gene3D" id="3.30.465.10">
    <property type="match status" value="1"/>
</dbReference>
<keyword evidence="4" id="KW-0862">Zinc</keyword>
<evidence type="ECO:0000313" key="7">
    <source>
        <dbReference type="EMBL" id="GMA34022.1"/>
    </source>
</evidence>
<evidence type="ECO:0000256" key="6">
    <source>
        <dbReference type="SAM" id="MobiDB-lite"/>
    </source>
</evidence>
<proteinExistence type="inferred from homology"/>
<dbReference type="InterPro" id="IPR016169">
    <property type="entry name" value="FAD-bd_PCMH_sub2"/>
</dbReference>
<name>A0ABQ6IA01_9MICO</name>
<evidence type="ECO:0000256" key="4">
    <source>
        <dbReference type="ARBA" id="ARBA00022833"/>
    </source>
</evidence>
<evidence type="ECO:0008006" key="9">
    <source>
        <dbReference type="Google" id="ProtNLM"/>
    </source>
</evidence>
<dbReference type="RefSeq" id="WP_284327176.1">
    <property type="nucleotide sequence ID" value="NZ_BSUN01000001.1"/>
</dbReference>
<dbReference type="Proteomes" id="UP001157125">
    <property type="component" value="Unassembled WGS sequence"/>
</dbReference>
<dbReference type="Gene3D" id="3.40.50.10310">
    <property type="entry name" value="Creatininase"/>
    <property type="match status" value="1"/>
</dbReference>
<keyword evidence="8" id="KW-1185">Reference proteome</keyword>
<evidence type="ECO:0000256" key="1">
    <source>
        <dbReference type="ARBA" id="ARBA00001947"/>
    </source>
</evidence>
<keyword evidence="3" id="KW-0378">Hydrolase</keyword>
<evidence type="ECO:0000313" key="8">
    <source>
        <dbReference type="Proteomes" id="UP001157125"/>
    </source>
</evidence>
<gene>
    <name evidence="7" type="ORF">GCM10025876_02260</name>
</gene>
<dbReference type="PANTHER" id="PTHR35005:SF1">
    <property type="entry name" value="2-AMINO-5-FORMYLAMINO-6-RIBOSYLAMINOPYRIMIDIN-4(3H)-ONE 5'-MONOPHOSPHATE DEFORMYLASE"/>
    <property type="match status" value="1"/>
</dbReference>
<dbReference type="InterPro" id="IPR024087">
    <property type="entry name" value="Creatininase-like_sf"/>
</dbReference>
<comment type="cofactor">
    <cofactor evidence="1">
        <name>Zn(2+)</name>
        <dbReference type="ChEBI" id="CHEBI:29105"/>
    </cofactor>
</comment>
<comment type="similarity">
    <text evidence="5">Belongs to the creatininase superfamily.</text>
</comment>
<organism evidence="7 8">
    <name type="scientific">Demequina litorisediminis</name>
    <dbReference type="NCBI Taxonomy" id="1849022"/>
    <lineage>
        <taxon>Bacteria</taxon>
        <taxon>Bacillati</taxon>
        <taxon>Actinomycetota</taxon>
        <taxon>Actinomycetes</taxon>
        <taxon>Micrococcales</taxon>
        <taxon>Demequinaceae</taxon>
        <taxon>Demequina</taxon>
    </lineage>
</organism>
<evidence type="ECO:0000256" key="5">
    <source>
        <dbReference type="ARBA" id="ARBA00024029"/>
    </source>
</evidence>